<dbReference type="RefSeq" id="WP_009628141.1">
    <property type="nucleotide sequence ID" value="NZ_VBTY01000141.1"/>
</dbReference>
<dbReference type="GO" id="GO:0120147">
    <property type="term" value="F:formylglycine-generating oxidase activity"/>
    <property type="evidence" value="ECO:0007669"/>
    <property type="project" value="TreeGrafter"/>
</dbReference>
<reference evidence="2" key="1">
    <citation type="submission" date="2019-05" db="EMBL/GenBank/DDBJ databases">
        <title>Whole genome sequencing of Pseudanabaena catenata USMAC16.</title>
        <authorList>
            <person name="Khan Z."/>
            <person name="Omar W.M."/>
            <person name="Convey P."/>
            <person name="Merican F."/>
            <person name="Najimudin N."/>
        </authorList>
    </citation>
    <scope>NUCLEOTIDE SEQUENCE</scope>
    <source>
        <strain evidence="2">USMAC16</strain>
    </source>
</reference>
<evidence type="ECO:0000313" key="3">
    <source>
        <dbReference type="Proteomes" id="UP001152872"/>
    </source>
</evidence>
<protein>
    <submittedName>
        <fullName evidence="2">5-histidylcysteine sulfoxide synthase</fullName>
    </submittedName>
</protein>
<gene>
    <name evidence="2" type="primary">ovoA</name>
    <name evidence="2" type="ORF">FEV09_15670</name>
</gene>
<dbReference type="EMBL" id="VBTY01000141">
    <property type="protein sequence ID" value="MDG3495985.1"/>
    <property type="molecule type" value="Genomic_DNA"/>
</dbReference>
<dbReference type="Proteomes" id="UP001152872">
    <property type="component" value="Unassembled WGS sequence"/>
</dbReference>
<organism evidence="2 3">
    <name type="scientific">Pseudanabaena catenata USMAC16</name>
    <dbReference type="NCBI Taxonomy" id="1855837"/>
    <lineage>
        <taxon>Bacteria</taxon>
        <taxon>Bacillati</taxon>
        <taxon>Cyanobacteriota</taxon>
        <taxon>Cyanophyceae</taxon>
        <taxon>Pseudanabaenales</taxon>
        <taxon>Pseudanabaenaceae</taxon>
        <taxon>Pseudanabaena</taxon>
    </lineage>
</organism>
<dbReference type="PANTHER" id="PTHR23150:SF26">
    <property type="entry name" value="GENERIC METHYLTRANSFERASE"/>
    <property type="match status" value="1"/>
</dbReference>
<dbReference type="PANTHER" id="PTHR23150">
    <property type="entry name" value="SULFATASE MODIFYING FACTOR 1, 2"/>
    <property type="match status" value="1"/>
</dbReference>
<dbReference type="AlphaFoldDB" id="A0A9X4MB78"/>
<dbReference type="SUPFAM" id="SSF56436">
    <property type="entry name" value="C-type lectin-like"/>
    <property type="match status" value="1"/>
</dbReference>
<dbReference type="InterPro" id="IPR027577">
    <property type="entry name" value="OvoA_Nterm"/>
</dbReference>
<dbReference type="InterPro" id="IPR005532">
    <property type="entry name" value="SUMF_dom"/>
</dbReference>
<feature type="domain" description="Sulfatase-modifying factor enzyme-like" evidence="1">
    <location>
        <begin position="192"/>
        <end position="446"/>
    </location>
</feature>
<proteinExistence type="predicted"/>
<dbReference type="InterPro" id="IPR051043">
    <property type="entry name" value="Sulfatase_Mod_Factor_Kinase"/>
</dbReference>
<dbReference type="NCBIfam" id="TIGR04344">
    <property type="entry name" value="ovoA_Nterm"/>
    <property type="match status" value="1"/>
</dbReference>
<sequence>MHNIPFAKVPQLDKCDHQEILDYFQRAWQIEDDLMRSLVDSDTFYTNPDPLRNLLIFYLGHSAVFYINKAIRVGLIEQRIHPDFERLFEIGVDPEKPDEIASIFDSLRQAEVTAVWHYREQVYQAITELIKGLTNIALPINQEHPLWALMMAIEHQYIHIETSSMLIRQLPVAKLQRPPNWQYAPTNGYTNTNEMIEIKHGKVHLGKPQASATYGWDIEYGDRLVDVATFQASKYLVTNAEFLDFVKDGGYANQAYWDESAWAWRQQHQVQHPKFWIPSNDTYRYRAMFDEISMPFDFPVEVNHYEAIAYCRWKGDRTRLMSEAEWHLATYGESGSPSSPSKEDSDFNLNLKFASPTPVGYLAQAQSPSGLYDLCGNVWEWLGDNLTPLTGYKPHYLYENYSAPYFDTKHNMMAGGSWITNGTEACKYYRNWFRPNFYQHAGFRIAYA</sequence>
<dbReference type="InterPro" id="IPR016187">
    <property type="entry name" value="CTDL_fold"/>
</dbReference>
<dbReference type="Gene3D" id="3.90.1580.10">
    <property type="entry name" value="paralog of FGE (formylglycine-generating enzyme)"/>
    <property type="match status" value="1"/>
</dbReference>
<name>A0A9X4MB78_9CYAN</name>
<dbReference type="Pfam" id="PF03781">
    <property type="entry name" value="FGE-sulfatase"/>
    <property type="match status" value="1"/>
</dbReference>
<evidence type="ECO:0000313" key="2">
    <source>
        <dbReference type="EMBL" id="MDG3495985.1"/>
    </source>
</evidence>
<comment type="caution">
    <text evidence="2">The sequence shown here is derived from an EMBL/GenBank/DDBJ whole genome shotgun (WGS) entry which is preliminary data.</text>
</comment>
<dbReference type="InterPro" id="IPR042095">
    <property type="entry name" value="SUMF_sf"/>
</dbReference>
<evidence type="ECO:0000259" key="1">
    <source>
        <dbReference type="Pfam" id="PF03781"/>
    </source>
</evidence>
<accession>A0A9X4MB78</accession>
<keyword evidence="3" id="KW-1185">Reference proteome</keyword>